<evidence type="ECO:0000313" key="2">
    <source>
        <dbReference type="Proteomes" id="UP000053989"/>
    </source>
</evidence>
<evidence type="ECO:0000313" key="1">
    <source>
        <dbReference type="EMBL" id="KIM65154.1"/>
    </source>
</evidence>
<reference evidence="2" key="2">
    <citation type="submission" date="2015-01" db="EMBL/GenBank/DDBJ databases">
        <title>Evolutionary Origins and Diversification of the Mycorrhizal Mutualists.</title>
        <authorList>
            <consortium name="DOE Joint Genome Institute"/>
            <consortium name="Mycorrhizal Genomics Consortium"/>
            <person name="Kohler A."/>
            <person name="Kuo A."/>
            <person name="Nagy L.G."/>
            <person name="Floudas D."/>
            <person name="Copeland A."/>
            <person name="Barry K.W."/>
            <person name="Cichocki N."/>
            <person name="Veneault-Fourrey C."/>
            <person name="LaButti K."/>
            <person name="Lindquist E.A."/>
            <person name="Lipzen A."/>
            <person name="Lundell T."/>
            <person name="Morin E."/>
            <person name="Murat C."/>
            <person name="Riley R."/>
            <person name="Ohm R."/>
            <person name="Sun H."/>
            <person name="Tunlid A."/>
            <person name="Henrissat B."/>
            <person name="Grigoriev I.V."/>
            <person name="Hibbett D.S."/>
            <person name="Martin F."/>
        </authorList>
    </citation>
    <scope>NUCLEOTIDE SEQUENCE [LARGE SCALE GENOMIC DNA]</scope>
    <source>
        <strain evidence="2">Foug A</strain>
    </source>
</reference>
<dbReference type="AlphaFoldDB" id="A0A0C3E9Z8"/>
<dbReference type="InParanoid" id="A0A0C3E9Z8"/>
<evidence type="ECO:0008006" key="3">
    <source>
        <dbReference type="Google" id="ProtNLM"/>
    </source>
</evidence>
<sequence>MRGLLAEYINWYRTRLTRRSTTLEFDDFVQINHNGALFGVDQGCLLSVVGFLYYNADILDIPDKKNVSRLVLH</sequence>
<name>A0A0C3E9Z8_9AGAM</name>
<protein>
    <recommendedName>
        <fullName evidence="3">Reverse transcriptase domain-containing protein</fullName>
    </recommendedName>
</protein>
<accession>A0A0C3E9Z8</accession>
<gene>
    <name evidence="1" type="ORF">SCLCIDRAFT_113526</name>
</gene>
<organism evidence="1 2">
    <name type="scientific">Scleroderma citrinum Foug A</name>
    <dbReference type="NCBI Taxonomy" id="1036808"/>
    <lineage>
        <taxon>Eukaryota</taxon>
        <taxon>Fungi</taxon>
        <taxon>Dikarya</taxon>
        <taxon>Basidiomycota</taxon>
        <taxon>Agaricomycotina</taxon>
        <taxon>Agaricomycetes</taxon>
        <taxon>Agaricomycetidae</taxon>
        <taxon>Boletales</taxon>
        <taxon>Sclerodermatineae</taxon>
        <taxon>Sclerodermataceae</taxon>
        <taxon>Scleroderma</taxon>
    </lineage>
</organism>
<dbReference type="EMBL" id="KN822024">
    <property type="protein sequence ID" value="KIM65154.1"/>
    <property type="molecule type" value="Genomic_DNA"/>
</dbReference>
<dbReference type="OrthoDB" id="3044497at2759"/>
<reference evidence="1 2" key="1">
    <citation type="submission" date="2014-04" db="EMBL/GenBank/DDBJ databases">
        <authorList>
            <consortium name="DOE Joint Genome Institute"/>
            <person name="Kuo A."/>
            <person name="Kohler A."/>
            <person name="Nagy L.G."/>
            <person name="Floudas D."/>
            <person name="Copeland A."/>
            <person name="Barry K.W."/>
            <person name="Cichocki N."/>
            <person name="Veneault-Fourrey C."/>
            <person name="LaButti K."/>
            <person name="Lindquist E.A."/>
            <person name="Lipzen A."/>
            <person name="Lundell T."/>
            <person name="Morin E."/>
            <person name="Murat C."/>
            <person name="Sun H."/>
            <person name="Tunlid A."/>
            <person name="Henrissat B."/>
            <person name="Grigoriev I.V."/>
            <person name="Hibbett D.S."/>
            <person name="Martin F."/>
            <person name="Nordberg H.P."/>
            <person name="Cantor M.N."/>
            <person name="Hua S.X."/>
        </authorList>
    </citation>
    <scope>NUCLEOTIDE SEQUENCE [LARGE SCALE GENOMIC DNA]</scope>
    <source>
        <strain evidence="1 2">Foug A</strain>
    </source>
</reference>
<keyword evidence="2" id="KW-1185">Reference proteome</keyword>
<proteinExistence type="predicted"/>
<dbReference type="Proteomes" id="UP000053989">
    <property type="component" value="Unassembled WGS sequence"/>
</dbReference>
<dbReference type="HOGENOM" id="CLU_169846_2_0_1"/>